<dbReference type="InterPro" id="IPR000408">
    <property type="entry name" value="Reg_chr_condens"/>
</dbReference>
<keyword evidence="1" id="KW-0677">Repeat</keyword>
<evidence type="ECO:0000313" key="4">
    <source>
        <dbReference type="EMBL" id="GFS15508.1"/>
    </source>
</evidence>
<gene>
    <name evidence="4" type="ORF">ElyMa_003189100</name>
</gene>
<feature type="compositionally biased region" description="Polar residues" evidence="3">
    <location>
        <begin position="304"/>
        <end position="315"/>
    </location>
</feature>
<dbReference type="InterPro" id="IPR051625">
    <property type="entry name" value="Signaling_Regulatory_Domain"/>
</dbReference>
<feature type="compositionally biased region" description="Polar residues" evidence="3">
    <location>
        <begin position="474"/>
        <end position="485"/>
    </location>
</feature>
<evidence type="ECO:0000256" key="1">
    <source>
        <dbReference type="ARBA" id="ARBA00022737"/>
    </source>
</evidence>
<feature type="compositionally biased region" description="Polar residues" evidence="3">
    <location>
        <begin position="347"/>
        <end position="362"/>
    </location>
</feature>
<dbReference type="PROSITE" id="PS50012">
    <property type="entry name" value="RCC1_3"/>
    <property type="match status" value="2"/>
</dbReference>
<name>A0AAV4J0U4_9GAST</name>
<feature type="repeat" description="RCC1" evidence="2">
    <location>
        <begin position="182"/>
        <end position="235"/>
    </location>
</feature>
<feature type="compositionally biased region" description="Low complexity" evidence="3">
    <location>
        <begin position="818"/>
        <end position="833"/>
    </location>
</feature>
<protein>
    <submittedName>
        <fullName evidence="4">X-linked retinitis pigmentosa GTPase regulator</fullName>
    </submittedName>
</protein>
<dbReference type="AlphaFoldDB" id="A0AAV4J0U4"/>
<dbReference type="Proteomes" id="UP000762676">
    <property type="component" value="Unassembled WGS sequence"/>
</dbReference>
<dbReference type="Gene3D" id="2.130.10.30">
    <property type="entry name" value="Regulator of chromosome condensation 1/beta-lactamase-inhibitor protein II"/>
    <property type="match status" value="1"/>
</dbReference>
<feature type="compositionally biased region" description="Low complexity" evidence="3">
    <location>
        <begin position="247"/>
        <end position="270"/>
    </location>
</feature>
<feature type="region of interest" description="Disordered" evidence="3">
    <location>
        <begin position="814"/>
        <end position="833"/>
    </location>
</feature>
<feature type="repeat" description="RCC1" evidence="2">
    <location>
        <begin position="128"/>
        <end position="181"/>
    </location>
</feature>
<feature type="region of interest" description="Disordered" evidence="3">
    <location>
        <begin position="347"/>
        <end position="518"/>
    </location>
</feature>
<feature type="region of interest" description="Disordered" evidence="3">
    <location>
        <begin position="230"/>
        <end position="333"/>
    </location>
</feature>
<keyword evidence="5" id="KW-1185">Reference proteome</keyword>
<evidence type="ECO:0000256" key="2">
    <source>
        <dbReference type="PROSITE-ProRule" id="PRU00235"/>
    </source>
</evidence>
<proteinExistence type="predicted"/>
<feature type="compositionally biased region" description="Low complexity" evidence="3">
    <location>
        <begin position="424"/>
        <end position="440"/>
    </location>
</feature>
<dbReference type="PANTHER" id="PTHR22872">
    <property type="entry name" value="BTK-BINDING PROTEIN-RELATED"/>
    <property type="match status" value="1"/>
</dbReference>
<comment type="caution">
    <text evidence="4">The sequence shown here is derived from an EMBL/GenBank/DDBJ whole genome shotgun (WGS) entry which is preliminary data.</text>
</comment>
<organism evidence="4 5">
    <name type="scientific">Elysia marginata</name>
    <dbReference type="NCBI Taxonomy" id="1093978"/>
    <lineage>
        <taxon>Eukaryota</taxon>
        <taxon>Metazoa</taxon>
        <taxon>Spiralia</taxon>
        <taxon>Lophotrochozoa</taxon>
        <taxon>Mollusca</taxon>
        <taxon>Gastropoda</taxon>
        <taxon>Heterobranchia</taxon>
        <taxon>Euthyneura</taxon>
        <taxon>Panpulmonata</taxon>
        <taxon>Sacoglossa</taxon>
        <taxon>Placobranchoidea</taxon>
        <taxon>Plakobranchidae</taxon>
        <taxon>Elysia</taxon>
    </lineage>
</organism>
<dbReference type="InterPro" id="IPR009091">
    <property type="entry name" value="RCC1/BLIP-II"/>
</dbReference>
<dbReference type="EMBL" id="BMAT01006587">
    <property type="protein sequence ID" value="GFS15508.1"/>
    <property type="molecule type" value="Genomic_DNA"/>
</dbReference>
<feature type="region of interest" description="Disordered" evidence="3">
    <location>
        <begin position="565"/>
        <end position="601"/>
    </location>
</feature>
<evidence type="ECO:0000256" key="3">
    <source>
        <dbReference type="SAM" id="MobiDB-lite"/>
    </source>
</evidence>
<sequence length="887" mass="95974">MISDWSRAIQNKVGDIPLAQSQKVPSAIDFFMDMEHFNSTAEQKPREVNLLRGQGHTAAVDDVTTVNGCCLERDPMRSTLRHQPTLQCCPGVVKQQRKALTSVHLNAPASANQRMNLVYYHFSAMCDGIIFAWGFGSDGQLGLGDRKLTSSTPRRVRHESLRQRVSFIACGETFSAAVTADGRLYMWGKNSHVIAVSHAPSKAFFHPVAVDQDERLGAVHSVHCGSWHSIALSGRPDRQPTTTQGVSDSESGSDGELTSGSSLHLSGSGSQTDQTAEDADRKPFPGQDSPIEQSVPPVGHQDHGTPSPNRSTSKTPGDCGISKLGEPGLIHRGQTKLTIGEFYAMTDSSPSLHENGSRGSQTEGDEEDREATAEIKTPLVVAVESPSEVDKLDTTDEEFQITPSEDQENIQRSPEPKPIKHRSAPASAKSSSDSSEVSESSLKKRMAENLSANNTFKSKESWGMHPQTRHKQLLNKSNARSSNKTVGLASPSPMGLSPRSPNMIPRSRSTEQPATAMDRSHTMFISRTPAEQFLLPRREPTFMACQSLALVDLNDLRQGSVFDHEDSGSQGFGQVHGHFQHSGLGQGSRSGSSIASRLDMLPSPTDCDAELNHVLRQRTPLMATYPHFLSASETPSAMSFTHQRAHDLLGPGTMQGQQEGHVAFASPSPNLGRQVSNPLLRRSRTMYSQANVRGAGKFYRKPGLPGAGYKPVTGPGPGRSLVRQTTSLDAIPKSQALNGVSEGPDLAILTTKQSAGKPLQEQRTGNCSADEVSNRKAVFSSASSWRSRQHTSLGFGKDSVPTIPVRKNTQLHLNGIGANNNANAQSRQSDSNSALGAQALAKLGKQSNGSTHYGRKIASFSDIQRDDMPKKQLQGVEIRAKSVKKYR</sequence>
<feature type="region of interest" description="Disordered" evidence="3">
    <location>
        <begin position="843"/>
        <end position="887"/>
    </location>
</feature>
<dbReference type="Pfam" id="PF00415">
    <property type="entry name" value="RCC1"/>
    <property type="match status" value="1"/>
</dbReference>
<dbReference type="PANTHER" id="PTHR22872:SF9">
    <property type="entry name" value="X-LINKED RETINITIS PIGMENTOSA GTPASE REGULATOR"/>
    <property type="match status" value="1"/>
</dbReference>
<feature type="compositionally biased region" description="Polar residues" evidence="3">
    <location>
        <begin position="782"/>
        <end position="792"/>
    </location>
</feature>
<feature type="region of interest" description="Disordered" evidence="3">
    <location>
        <begin position="782"/>
        <end position="802"/>
    </location>
</feature>
<accession>A0AAV4J0U4</accession>
<dbReference type="SUPFAM" id="SSF50985">
    <property type="entry name" value="RCC1/BLIP-II"/>
    <property type="match status" value="1"/>
</dbReference>
<evidence type="ECO:0000313" key="5">
    <source>
        <dbReference type="Proteomes" id="UP000762676"/>
    </source>
</evidence>
<reference evidence="4 5" key="1">
    <citation type="journal article" date="2021" name="Elife">
        <title>Chloroplast acquisition without the gene transfer in kleptoplastic sea slugs, Plakobranchus ocellatus.</title>
        <authorList>
            <person name="Maeda T."/>
            <person name="Takahashi S."/>
            <person name="Yoshida T."/>
            <person name="Shimamura S."/>
            <person name="Takaki Y."/>
            <person name="Nagai Y."/>
            <person name="Toyoda A."/>
            <person name="Suzuki Y."/>
            <person name="Arimoto A."/>
            <person name="Ishii H."/>
            <person name="Satoh N."/>
            <person name="Nishiyama T."/>
            <person name="Hasebe M."/>
            <person name="Maruyama T."/>
            <person name="Minagawa J."/>
            <person name="Obokata J."/>
            <person name="Shigenobu S."/>
        </authorList>
    </citation>
    <scope>NUCLEOTIDE SEQUENCE [LARGE SCALE GENOMIC DNA]</scope>
</reference>